<name>A0A9X1YEJ5_9PROT</name>
<dbReference type="RefSeq" id="WP_248669675.1">
    <property type="nucleotide sequence ID" value="NZ_JALPRX010000135.1"/>
</dbReference>
<keyword evidence="2" id="KW-1185">Reference proteome</keyword>
<protein>
    <recommendedName>
        <fullName evidence="3">PD-(D/E)XK nuclease superfamily protein</fullName>
    </recommendedName>
</protein>
<gene>
    <name evidence="1" type="ORF">M0638_24980</name>
</gene>
<organism evidence="1 2">
    <name type="scientific">Roseomonas acroporae</name>
    <dbReference type="NCBI Taxonomy" id="2937791"/>
    <lineage>
        <taxon>Bacteria</taxon>
        <taxon>Pseudomonadati</taxon>
        <taxon>Pseudomonadota</taxon>
        <taxon>Alphaproteobacteria</taxon>
        <taxon>Acetobacterales</taxon>
        <taxon>Roseomonadaceae</taxon>
        <taxon>Roseomonas</taxon>
    </lineage>
</organism>
<accession>A0A9X1YEJ5</accession>
<comment type="caution">
    <text evidence="1">The sequence shown here is derived from an EMBL/GenBank/DDBJ whole genome shotgun (WGS) entry which is preliminary data.</text>
</comment>
<proteinExistence type="predicted"/>
<evidence type="ECO:0008006" key="3">
    <source>
        <dbReference type="Google" id="ProtNLM"/>
    </source>
</evidence>
<dbReference type="Proteomes" id="UP001139516">
    <property type="component" value="Unassembled WGS sequence"/>
</dbReference>
<dbReference type="EMBL" id="JALPRX010000135">
    <property type="protein sequence ID" value="MCK8787625.1"/>
    <property type="molecule type" value="Genomic_DNA"/>
</dbReference>
<evidence type="ECO:0000313" key="1">
    <source>
        <dbReference type="EMBL" id="MCK8787625.1"/>
    </source>
</evidence>
<sequence length="186" mass="20833">MADDEMPTDDQSLAIGAMAYLSQAAVFSVEGKLVPAMKALDEAARMLVKVGVWDEAAPLWVAVHAYMLRMHDHHCDRRHGEISHYHPLFKANVEILIPGATLIPVSGHPEGRCDFLVEVQGQIRPVEIKRDKFDRRAKDQLRRYIEFYEADHGYAAAPSLACTLDAEMTFIDLDVENHPLIKGGLN</sequence>
<dbReference type="AlphaFoldDB" id="A0A9X1YEJ5"/>
<reference evidence="1" key="1">
    <citation type="submission" date="2022-04" db="EMBL/GenBank/DDBJ databases">
        <title>Roseomonas acroporae sp. nov., isolated from coral Acropora digitifera.</title>
        <authorList>
            <person name="Sun H."/>
        </authorList>
    </citation>
    <scope>NUCLEOTIDE SEQUENCE</scope>
    <source>
        <strain evidence="1">NAR14</strain>
    </source>
</reference>
<evidence type="ECO:0000313" key="2">
    <source>
        <dbReference type="Proteomes" id="UP001139516"/>
    </source>
</evidence>